<proteinExistence type="predicted"/>
<dbReference type="InterPro" id="IPR032466">
    <property type="entry name" value="Metal_Hydrolase"/>
</dbReference>
<comment type="caution">
    <text evidence="3">The sequence shown here is derived from an EMBL/GenBank/DDBJ whole genome shotgun (WGS) entry which is preliminary data.</text>
</comment>
<dbReference type="SUPFAM" id="SSF51338">
    <property type="entry name" value="Composite domain of metallo-dependent hydrolases"/>
    <property type="match status" value="1"/>
</dbReference>
<keyword evidence="4" id="KW-1185">Reference proteome</keyword>
<sequence>MQPHADLLIRKARVIDPASGRDEVADLLVEDGRISRIGASLDAPGVDMVDAEGLWLLPGLVDSCIRLSEPARGRAGTIASETHAAAAAGITHLVALPDTDPVADHAAAVRLIRERSVRAAAARVVPLGALTQGLAGAQLSEMSSLADIGCVAFANAGKPVQDTLVLKRAFEYAATFDLPVVVRPQDAALSAGGCVHEGPVSTRLGLPGIPPLAESLDVARALMLAKATGVRLHLQLLTTADSVALVRAARAAGQAVTADVGIHHLWLDDTAVRGFNSLCHVDPPLRSATDRAALLEGVADGTLDAICSQHTPLSAAAKLAPFPSTEPGISGVDTLLGLTLELVEQGQLPLARALDAVTQAPARCLGVRGGSLEYGRLASLCVVDPARRRPVAERWLSAGRNTPWLNYSLPGQVQLTLCEGRVTWQADA</sequence>
<gene>
    <name evidence="3" type="ORF">AB5I84_00975</name>
</gene>
<evidence type="ECO:0000256" key="1">
    <source>
        <dbReference type="ARBA" id="ARBA00022975"/>
    </source>
</evidence>
<organism evidence="3 4">
    <name type="scientific">Isoalcanivorax beigongshangi</name>
    <dbReference type="NCBI Taxonomy" id="3238810"/>
    <lineage>
        <taxon>Bacteria</taxon>
        <taxon>Pseudomonadati</taxon>
        <taxon>Pseudomonadota</taxon>
        <taxon>Gammaproteobacteria</taxon>
        <taxon>Oceanospirillales</taxon>
        <taxon>Alcanivoracaceae</taxon>
        <taxon>Isoalcanivorax</taxon>
    </lineage>
</organism>
<feature type="domain" description="Dihydroorotase catalytic" evidence="2">
    <location>
        <begin position="56"/>
        <end position="240"/>
    </location>
</feature>
<dbReference type="Proteomes" id="UP001562065">
    <property type="component" value="Unassembled WGS sequence"/>
</dbReference>
<dbReference type="InterPro" id="IPR050138">
    <property type="entry name" value="DHOase/Allantoinase_Hydrolase"/>
</dbReference>
<dbReference type="Gene3D" id="2.30.40.10">
    <property type="entry name" value="Urease, subunit C, domain 1"/>
    <property type="match status" value="1"/>
</dbReference>
<reference evidence="3 4" key="1">
    <citation type="submission" date="2024-07" db="EMBL/GenBank/DDBJ databases">
        <authorList>
            <person name="Ren Q."/>
        </authorList>
    </citation>
    <scope>NUCLEOTIDE SEQUENCE [LARGE SCALE GENOMIC DNA]</scope>
    <source>
        <strain evidence="3 4">REN37</strain>
    </source>
</reference>
<evidence type="ECO:0000313" key="3">
    <source>
        <dbReference type="EMBL" id="MEY1660717.1"/>
    </source>
</evidence>
<accession>A0ABV4AE57</accession>
<dbReference type="RefSeq" id="WP_369453961.1">
    <property type="nucleotide sequence ID" value="NZ_JBGCUO010000001.1"/>
</dbReference>
<dbReference type="NCBIfam" id="TIGR00857">
    <property type="entry name" value="pyrC_multi"/>
    <property type="match status" value="1"/>
</dbReference>
<dbReference type="PANTHER" id="PTHR43668">
    <property type="entry name" value="ALLANTOINASE"/>
    <property type="match status" value="1"/>
</dbReference>
<dbReference type="InterPro" id="IPR024403">
    <property type="entry name" value="DHOase_cat"/>
</dbReference>
<dbReference type="Pfam" id="PF12890">
    <property type="entry name" value="DHOase"/>
    <property type="match status" value="1"/>
</dbReference>
<dbReference type="InterPro" id="IPR004722">
    <property type="entry name" value="DHOase"/>
</dbReference>
<dbReference type="EMBL" id="JBGCUO010000001">
    <property type="protein sequence ID" value="MEY1660717.1"/>
    <property type="molecule type" value="Genomic_DNA"/>
</dbReference>
<dbReference type="CDD" id="cd01317">
    <property type="entry name" value="DHOase_IIa"/>
    <property type="match status" value="1"/>
</dbReference>
<dbReference type="InterPro" id="IPR011059">
    <property type="entry name" value="Metal-dep_hydrolase_composite"/>
</dbReference>
<name>A0ABV4AE57_9GAMM</name>
<evidence type="ECO:0000259" key="2">
    <source>
        <dbReference type="Pfam" id="PF12890"/>
    </source>
</evidence>
<keyword evidence="1" id="KW-0665">Pyrimidine biosynthesis</keyword>
<dbReference type="Gene3D" id="3.20.20.140">
    <property type="entry name" value="Metal-dependent hydrolases"/>
    <property type="match status" value="1"/>
</dbReference>
<protein>
    <submittedName>
        <fullName evidence="3">Dihydroorotase family protein</fullName>
    </submittedName>
</protein>
<evidence type="ECO:0000313" key="4">
    <source>
        <dbReference type="Proteomes" id="UP001562065"/>
    </source>
</evidence>
<dbReference type="PANTHER" id="PTHR43668:SF2">
    <property type="entry name" value="ALLANTOINASE"/>
    <property type="match status" value="1"/>
</dbReference>
<dbReference type="SUPFAM" id="SSF51556">
    <property type="entry name" value="Metallo-dependent hydrolases"/>
    <property type="match status" value="1"/>
</dbReference>